<evidence type="ECO:0000256" key="6">
    <source>
        <dbReference type="ARBA" id="ARBA00022989"/>
    </source>
</evidence>
<dbReference type="EMBL" id="CP015058">
    <property type="protein sequence ID" value="QGN16526.1"/>
    <property type="molecule type" value="Genomic_DNA"/>
</dbReference>
<dbReference type="Proteomes" id="UP000422736">
    <property type="component" value="Chromosome 5"/>
</dbReference>
<evidence type="ECO:0000256" key="11">
    <source>
        <dbReference type="SAM" id="SignalP"/>
    </source>
</evidence>
<keyword evidence="13" id="KW-1185">Reference proteome</keyword>
<name>A0ABX6EWD9_KLUMA</name>
<keyword evidence="6" id="KW-1133">Transmembrane helix</keyword>
<evidence type="ECO:0000313" key="12">
    <source>
        <dbReference type="EMBL" id="QGN16526.1"/>
    </source>
</evidence>
<comment type="similarity">
    <text evidence="2">Belongs to the WRB/GET1 family.</text>
</comment>
<accession>A0ABX6EWD9</accession>
<evidence type="ECO:0000256" key="3">
    <source>
        <dbReference type="ARBA" id="ARBA00022448"/>
    </source>
</evidence>
<feature type="chain" id="PRO_5046877163" evidence="11">
    <location>
        <begin position="20"/>
        <end position="219"/>
    </location>
</feature>
<protein>
    <submittedName>
        <fullName evidence="12">Golgi to ER traffic protein 1</fullName>
    </submittedName>
</protein>
<keyword evidence="3" id="KW-0813">Transport</keyword>
<evidence type="ECO:0000256" key="5">
    <source>
        <dbReference type="ARBA" id="ARBA00022824"/>
    </source>
</evidence>
<evidence type="ECO:0000256" key="2">
    <source>
        <dbReference type="ARBA" id="ARBA00010799"/>
    </source>
</evidence>
<evidence type="ECO:0000256" key="9">
    <source>
        <dbReference type="SAM" id="Coils"/>
    </source>
</evidence>
<dbReference type="Gene3D" id="1.10.287.660">
    <property type="entry name" value="Helix hairpin bin"/>
    <property type="match status" value="1"/>
</dbReference>
<keyword evidence="7 9" id="KW-0175">Coiled coil</keyword>
<dbReference type="PANTHER" id="PTHR42650:SF1">
    <property type="entry name" value="GUIDED ENTRY OF TAIL-ANCHORED PROTEINS FACTOR 1"/>
    <property type="match status" value="1"/>
</dbReference>
<dbReference type="Pfam" id="PF04420">
    <property type="entry name" value="CHD5"/>
    <property type="match status" value="1"/>
</dbReference>
<evidence type="ECO:0000256" key="1">
    <source>
        <dbReference type="ARBA" id="ARBA00004477"/>
    </source>
</evidence>
<feature type="compositionally biased region" description="Low complexity" evidence="10">
    <location>
        <begin position="198"/>
        <end position="211"/>
    </location>
</feature>
<proteinExistence type="inferred from homology"/>
<dbReference type="PANTHER" id="PTHR42650">
    <property type="entry name" value="TAIL-ANCHORED PROTEIN INSERTION RECEPTOR WRB"/>
    <property type="match status" value="1"/>
</dbReference>
<organism evidence="12 13">
    <name type="scientific">Kluyveromyces marxianus</name>
    <name type="common">Yeast</name>
    <name type="synonym">Candida kefyr</name>
    <dbReference type="NCBI Taxonomy" id="4911"/>
    <lineage>
        <taxon>Eukaryota</taxon>
        <taxon>Fungi</taxon>
        <taxon>Dikarya</taxon>
        <taxon>Ascomycota</taxon>
        <taxon>Saccharomycotina</taxon>
        <taxon>Saccharomycetes</taxon>
        <taxon>Saccharomycetales</taxon>
        <taxon>Saccharomycetaceae</taxon>
        <taxon>Kluyveromyces</taxon>
    </lineage>
</organism>
<gene>
    <name evidence="12" type="primary">GET1</name>
    <name evidence="12" type="ORF">FIM1_3239</name>
</gene>
<evidence type="ECO:0000256" key="4">
    <source>
        <dbReference type="ARBA" id="ARBA00022692"/>
    </source>
</evidence>
<dbReference type="InterPro" id="IPR029012">
    <property type="entry name" value="Helix_hairpin_bin_sf"/>
</dbReference>
<keyword evidence="11" id="KW-0732">Signal</keyword>
<keyword evidence="4" id="KW-0812">Transmembrane</keyword>
<feature type="coiled-coil region" evidence="9">
    <location>
        <begin position="59"/>
        <end position="93"/>
    </location>
</feature>
<keyword evidence="5" id="KW-0256">Endoplasmic reticulum</keyword>
<evidence type="ECO:0000313" key="13">
    <source>
        <dbReference type="Proteomes" id="UP000422736"/>
    </source>
</evidence>
<comment type="subcellular location">
    <subcellularLocation>
        <location evidence="1">Endoplasmic reticulum membrane</location>
        <topology evidence="1">Multi-pass membrane protein</topology>
    </subcellularLocation>
</comment>
<dbReference type="InterPro" id="IPR028945">
    <property type="entry name" value="Get1"/>
</dbReference>
<feature type="region of interest" description="Disordered" evidence="10">
    <location>
        <begin position="198"/>
        <end position="219"/>
    </location>
</feature>
<evidence type="ECO:0000256" key="8">
    <source>
        <dbReference type="ARBA" id="ARBA00023136"/>
    </source>
</evidence>
<evidence type="ECO:0000256" key="10">
    <source>
        <dbReference type="SAM" id="MobiDB-lite"/>
    </source>
</evidence>
<sequence length="219" mass="24483">MDSWLYVILAFLVLDRVWPLVETLLQGFIQANSSRLKDLMRQRGDLILAQKEISAQDEYAKWTKNNRALDKINKQIEEEKKALLAQVDGTKATLKKFKLAAITVPFTFLKFYKGKMPIYELPKGIFPNYLQGLMQHGWIYVPLGPLNLKKVSEGATVTVSLGIWLFALLKVVSTLNQMWNAFTSPAVPAPAVSTPAVPAVPAETETETSVSHPVDQPVD</sequence>
<reference evidence="12 13" key="1">
    <citation type="submission" date="2016-03" db="EMBL/GenBank/DDBJ databases">
        <title>How can Kluyveromyces marxianus grow so fast - potential evolutionary course in Saccharomyces Complex revealed by comparative genomics.</title>
        <authorList>
            <person name="Mo W."/>
            <person name="Lu W."/>
            <person name="Yang X."/>
            <person name="Qi J."/>
            <person name="Lv H."/>
        </authorList>
    </citation>
    <scope>NUCLEOTIDE SEQUENCE [LARGE SCALE GENOMIC DNA]</scope>
    <source>
        <strain evidence="12 13">FIM1</strain>
    </source>
</reference>
<evidence type="ECO:0000256" key="7">
    <source>
        <dbReference type="ARBA" id="ARBA00023054"/>
    </source>
</evidence>
<keyword evidence="8" id="KW-0472">Membrane</keyword>
<feature type="signal peptide" evidence="11">
    <location>
        <begin position="1"/>
        <end position="19"/>
    </location>
</feature>